<feature type="domain" description="Ig-like" evidence="2">
    <location>
        <begin position="389"/>
        <end position="472"/>
    </location>
</feature>
<dbReference type="EMBL" id="QAOQ01000004">
    <property type="protein sequence ID" value="PTQ96714.1"/>
    <property type="molecule type" value="Genomic_DNA"/>
</dbReference>
<dbReference type="AlphaFoldDB" id="A0A2T5J9K5"/>
<feature type="chain" id="PRO_5015654356" description="Ig-like domain-containing protein" evidence="1">
    <location>
        <begin position="29"/>
        <end position="580"/>
    </location>
</feature>
<protein>
    <recommendedName>
        <fullName evidence="2">Ig-like domain-containing protein</fullName>
    </recommendedName>
</protein>
<dbReference type="SUPFAM" id="SSF49299">
    <property type="entry name" value="PKD domain"/>
    <property type="match status" value="1"/>
</dbReference>
<evidence type="ECO:0000259" key="2">
    <source>
        <dbReference type="Pfam" id="PF19081"/>
    </source>
</evidence>
<organism evidence="3 4">
    <name type="scientific">Mucilaginibacter yixingensis</name>
    <dbReference type="NCBI Taxonomy" id="1295612"/>
    <lineage>
        <taxon>Bacteria</taxon>
        <taxon>Pseudomonadati</taxon>
        <taxon>Bacteroidota</taxon>
        <taxon>Sphingobacteriia</taxon>
        <taxon>Sphingobacteriales</taxon>
        <taxon>Sphingobacteriaceae</taxon>
        <taxon>Mucilaginibacter</taxon>
    </lineage>
</organism>
<dbReference type="RefSeq" id="WP_146166533.1">
    <property type="nucleotide sequence ID" value="NZ_CP160205.1"/>
</dbReference>
<dbReference type="InterPro" id="IPR013783">
    <property type="entry name" value="Ig-like_fold"/>
</dbReference>
<feature type="signal peptide" evidence="1">
    <location>
        <begin position="1"/>
        <end position="28"/>
    </location>
</feature>
<dbReference type="Gene3D" id="2.60.40.10">
    <property type="entry name" value="Immunoglobulins"/>
    <property type="match status" value="1"/>
</dbReference>
<evidence type="ECO:0000256" key="1">
    <source>
        <dbReference type="SAM" id="SignalP"/>
    </source>
</evidence>
<name>A0A2T5J9K5_9SPHI</name>
<comment type="caution">
    <text evidence="3">The sequence shown here is derived from an EMBL/GenBank/DDBJ whole genome shotgun (WGS) entry which is preliminary data.</text>
</comment>
<accession>A0A2T5J9K5</accession>
<sequence length="580" mass="59706">MRSIHLLKIAATLVFAAACFLYSSSANGQTCATPQVRVYANTQQNNTGTLSSVSNASLAVDTDPSTASTLTRTLDVLGILFPSTLTQFLNFSSTVPAGTAVTIKLKSASGLVGLLNTITIQPYTSLQKVGGTWQATNAGQSFSGTSLLGAVNSGGEIELTITPQSAAGVTVPYDGVSISLGGGITLDQNVNVYGAYYTKNVTNGTTTTCSTPVDVLSGIRDGGLPLGISLLNVTTSVTNPRNAIDGDATTFADLTVDLTAAQSEAYHTTVFGAPSQKGDMLKLILQNSTGSLLNLNLLDGFSIQLYNGSQAVGSPITSSSTFLSLSLFSSATNNDKYELDITPPDSYGAFDRVEVSIGGVSTTTLGRNELKIYEVSRTMRTPAITIGSVVTNTGTVCAGSTSTLTVNNAQDCTNYTWYDAATGGNVKGTGTSFTPNAADLSEVNPNNYYVEASRSGCSEVSTRTKATINVNPRPSIVTSTIPGICGGTAVTTLSYSTPVNSPTSYTITWDATAHTAGFADQTDQGLPPSPLSIPVPTTAAAGTYNGTLTVKNANGCVSQTQPVSITVIATPAQPTIATTP</sequence>
<dbReference type="Proteomes" id="UP000244168">
    <property type="component" value="Unassembled WGS sequence"/>
</dbReference>
<dbReference type="PROSITE" id="PS51257">
    <property type="entry name" value="PROKAR_LIPOPROTEIN"/>
    <property type="match status" value="1"/>
</dbReference>
<evidence type="ECO:0000313" key="3">
    <source>
        <dbReference type="EMBL" id="PTQ96714.1"/>
    </source>
</evidence>
<gene>
    <name evidence="3" type="ORF">C8P68_104202</name>
</gene>
<dbReference type="InterPro" id="IPR035986">
    <property type="entry name" value="PKD_dom_sf"/>
</dbReference>
<keyword evidence="4" id="KW-1185">Reference proteome</keyword>
<proteinExistence type="predicted"/>
<dbReference type="InterPro" id="IPR044023">
    <property type="entry name" value="Ig_7"/>
</dbReference>
<dbReference type="Pfam" id="PF19081">
    <property type="entry name" value="Ig_7"/>
    <property type="match status" value="1"/>
</dbReference>
<keyword evidence="1" id="KW-0732">Signal</keyword>
<evidence type="ECO:0000313" key="4">
    <source>
        <dbReference type="Proteomes" id="UP000244168"/>
    </source>
</evidence>
<dbReference type="OrthoDB" id="634921at2"/>
<reference evidence="3 4" key="1">
    <citation type="submission" date="2018-04" db="EMBL/GenBank/DDBJ databases">
        <title>Genomic Encyclopedia of Archaeal and Bacterial Type Strains, Phase II (KMG-II): from individual species to whole genera.</title>
        <authorList>
            <person name="Goeker M."/>
        </authorList>
    </citation>
    <scope>NUCLEOTIDE SEQUENCE [LARGE SCALE GENOMIC DNA]</scope>
    <source>
        <strain evidence="3 4">DSM 26809</strain>
    </source>
</reference>